<dbReference type="AlphaFoldDB" id="A0A2S8AED8"/>
<evidence type="ECO:0000313" key="2">
    <source>
        <dbReference type="Proteomes" id="UP000238042"/>
    </source>
</evidence>
<sequence length="118" mass="13574">MKNINKTTIERLVEFMEYKNLNDNKITSIAGLSVGLIGRARKNNSGLHSDTIEKILTSFPELNPTWLLTGKGNMLNKESEKNVINNNQENEENLIDDIFDTQRDILAFLKKNYTKKIF</sequence>
<protein>
    <recommendedName>
        <fullName evidence="3">HTH cro/C1-type domain-containing protein</fullName>
    </recommendedName>
</protein>
<evidence type="ECO:0008006" key="3">
    <source>
        <dbReference type="Google" id="ProtNLM"/>
    </source>
</evidence>
<dbReference type="OrthoDB" id="796548at2"/>
<dbReference type="Proteomes" id="UP000238042">
    <property type="component" value="Unassembled WGS sequence"/>
</dbReference>
<accession>A0A2S8AED8</accession>
<gene>
    <name evidence="1" type="ORF">C4S77_04820</name>
</gene>
<dbReference type="RefSeq" id="WP_105246474.1">
    <property type="nucleotide sequence ID" value="NZ_PSZM01000034.1"/>
</dbReference>
<organism evidence="1 2">
    <name type="scientific">Apibacter adventoris</name>
    <dbReference type="NCBI Taxonomy" id="1679466"/>
    <lineage>
        <taxon>Bacteria</taxon>
        <taxon>Pseudomonadati</taxon>
        <taxon>Bacteroidota</taxon>
        <taxon>Flavobacteriia</taxon>
        <taxon>Flavobacteriales</taxon>
        <taxon>Weeksellaceae</taxon>
        <taxon>Apibacter</taxon>
    </lineage>
</organism>
<evidence type="ECO:0000313" key="1">
    <source>
        <dbReference type="EMBL" id="PQL93469.1"/>
    </source>
</evidence>
<reference evidence="1 2" key="1">
    <citation type="submission" date="2018-02" db="EMBL/GenBank/DDBJ databases">
        <title>Genome sequences of Apibacter spp., gut symbionts of Asian honey bees.</title>
        <authorList>
            <person name="Kwong W.K."/>
            <person name="Steele M.I."/>
            <person name="Moran N.A."/>
        </authorList>
    </citation>
    <scope>NUCLEOTIDE SEQUENCE [LARGE SCALE GENOMIC DNA]</scope>
    <source>
        <strain evidence="2">wkB301</strain>
    </source>
</reference>
<comment type="caution">
    <text evidence="1">The sequence shown here is derived from an EMBL/GenBank/DDBJ whole genome shotgun (WGS) entry which is preliminary data.</text>
</comment>
<dbReference type="EMBL" id="PSZM01000034">
    <property type="protein sequence ID" value="PQL93469.1"/>
    <property type="molecule type" value="Genomic_DNA"/>
</dbReference>
<name>A0A2S8AED8_9FLAO</name>
<proteinExistence type="predicted"/>
<keyword evidence="2" id="KW-1185">Reference proteome</keyword>